<keyword evidence="3" id="KW-0249">Electron transport</keyword>
<reference evidence="9 10" key="1">
    <citation type="journal article" date="2023" name="Genome Announc.">
        <title>Pan-Genome Analyses of the Genus Cohnella and Proposal of the Novel Species Cohnella silvisoli sp. nov., Isolated from Forest Soil.</title>
        <authorList>
            <person name="Wang C."/>
            <person name="Mao L."/>
            <person name="Bao G."/>
            <person name="Zhu H."/>
        </authorList>
    </citation>
    <scope>NUCLEOTIDE SEQUENCE [LARGE SCALE GENOMIC DNA]</scope>
    <source>
        <strain evidence="9 10">NL03-T5-1</strain>
    </source>
</reference>
<keyword evidence="10" id="KW-1185">Reference proteome</keyword>
<protein>
    <recommendedName>
        <fullName evidence="6 7">Thioredoxin</fullName>
    </recommendedName>
</protein>
<comment type="caution">
    <text evidence="9">The sequence shown here is derived from an EMBL/GenBank/DDBJ whole genome shotgun (WGS) entry which is preliminary data.</text>
</comment>
<keyword evidence="5" id="KW-0676">Redox-active center</keyword>
<evidence type="ECO:0000313" key="9">
    <source>
        <dbReference type="EMBL" id="MEQ4485005.1"/>
    </source>
</evidence>
<dbReference type="EMBL" id="JASKHM010000013">
    <property type="protein sequence ID" value="MEQ4485005.1"/>
    <property type="molecule type" value="Genomic_DNA"/>
</dbReference>
<evidence type="ECO:0000256" key="6">
    <source>
        <dbReference type="NCBIfam" id="TIGR01068"/>
    </source>
</evidence>
<comment type="similarity">
    <text evidence="1 7">Belongs to the thioredoxin family.</text>
</comment>
<dbReference type="InterPro" id="IPR013766">
    <property type="entry name" value="Thioredoxin_domain"/>
</dbReference>
<dbReference type="PROSITE" id="PS51352">
    <property type="entry name" value="THIOREDOXIN_2"/>
    <property type="match status" value="1"/>
</dbReference>
<keyword evidence="2" id="KW-0813">Transport</keyword>
<name>A0ABV1KY99_9BACL</name>
<dbReference type="PRINTS" id="PR00421">
    <property type="entry name" value="THIOREDOXIN"/>
</dbReference>
<dbReference type="PANTHER" id="PTHR45663:SF11">
    <property type="entry name" value="GEO12009P1"/>
    <property type="match status" value="1"/>
</dbReference>
<dbReference type="CDD" id="cd02947">
    <property type="entry name" value="TRX_family"/>
    <property type="match status" value="1"/>
</dbReference>
<dbReference type="NCBIfam" id="TIGR01068">
    <property type="entry name" value="thioredoxin"/>
    <property type="match status" value="1"/>
</dbReference>
<evidence type="ECO:0000259" key="8">
    <source>
        <dbReference type="PROSITE" id="PS51352"/>
    </source>
</evidence>
<evidence type="ECO:0000256" key="3">
    <source>
        <dbReference type="ARBA" id="ARBA00022982"/>
    </source>
</evidence>
<gene>
    <name evidence="9" type="primary">trxA</name>
    <name evidence="9" type="ORF">QJS35_21695</name>
</gene>
<evidence type="ECO:0000256" key="2">
    <source>
        <dbReference type="ARBA" id="ARBA00022448"/>
    </source>
</evidence>
<dbReference type="Pfam" id="PF00085">
    <property type="entry name" value="Thioredoxin"/>
    <property type="match status" value="1"/>
</dbReference>
<dbReference type="SUPFAM" id="SSF52833">
    <property type="entry name" value="Thioredoxin-like"/>
    <property type="match status" value="1"/>
</dbReference>
<dbReference type="RefSeq" id="WP_232184787.1">
    <property type="nucleotide sequence ID" value="NZ_JAIOAP010000003.1"/>
</dbReference>
<feature type="domain" description="Thioredoxin" evidence="8">
    <location>
        <begin position="1"/>
        <end position="105"/>
    </location>
</feature>
<organism evidence="9 10">
    <name type="scientific">Cohnella silvisoli</name>
    <dbReference type="NCBI Taxonomy" id="2873699"/>
    <lineage>
        <taxon>Bacteria</taxon>
        <taxon>Bacillati</taxon>
        <taxon>Bacillota</taxon>
        <taxon>Bacilli</taxon>
        <taxon>Bacillales</taxon>
        <taxon>Paenibacillaceae</taxon>
        <taxon>Cohnella</taxon>
    </lineage>
</organism>
<accession>A0ABV1KY99</accession>
<dbReference type="InterPro" id="IPR036249">
    <property type="entry name" value="Thioredoxin-like_sf"/>
</dbReference>
<dbReference type="PANTHER" id="PTHR45663">
    <property type="entry name" value="GEO12009P1"/>
    <property type="match status" value="1"/>
</dbReference>
<evidence type="ECO:0000256" key="5">
    <source>
        <dbReference type="ARBA" id="ARBA00023284"/>
    </source>
</evidence>
<dbReference type="InterPro" id="IPR005746">
    <property type="entry name" value="Thioredoxin"/>
</dbReference>
<evidence type="ECO:0000256" key="4">
    <source>
        <dbReference type="ARBA" id="ARBA00023157"/>
    </source>
</evidence>
<evidence type="ECO:0000256" key="7">
    <source>
        <dbReference type="PIRNR" id="PIRNR000077"/>
    </source>
</evidence>
<keyword evidence="4" id="KW-1015">Disulfide bond</keyword>
<dbReference type="Gene3D" id="3.40.30.10">
    <property type="entry name" value="Glutaredoxin"/>
    <property type="match status" value="1"/>
</dbReference>
<proteinExistence type="inferred from homology"/>
<evidence type="ECO:0000313" key="10">
    <source>
        <dbReference type="Proteomes" id="UP001493487"/>
    </source>
</evidence>
<evidence type="ECO:0000256" key="1">
    <source>
        <dbReference type="ARBA" id="ARBA00008987"/>
    </source>
</evidence>
<sequence>MNMLAVNDKTFQGNVRQAGVTLVDFGATWCPPCKVLKPILDELGEQYGEKISVLELDCDESPSVATEYGIMSMPTVIVFHNGEPVEKLVGLRPKSVYESLLTKYL</sequence>
<dbReference type="Proteomes" id="UP001493487">
    <property type="component" value="Unassembled WGS sequence"/>
</dbReference>
<dbReference type="PIRSF" id="PIRSF000077">
    <property type="entry name" value="Thioredoxin"/>
    <property type="match status" value="1"/>
</dbReference>